<dbReference type="EMBL" id="CAQQ02153154">
    <property type="status" value="NOT_ANNOTATED_CDS"/>
    <property type="molecule type" value="Genomic_DNA"/>
</dbReference>
<dbReference type="Proteomes" id="UP000015102">
    <property type="component" value="Unassembled WGS sequence"/>
</dbReference>
<reference evidence="1" key="2">
    <citation type="submission" date="2015-06" db="UniProtKB">
        <authorList>
            <consortium name="EnsemblMetazoa"/>
        </authorList>
    </citation>
    <scope>IDENTIFICATION</scope>
</reference>
<name>T1GPY7_MEGSC</name>
<proteinExistence type="predicted"/>
<dbReference type="HOGENOM" id="CLU_2253105_0_0_1"/>
<keyword evidence="2" id="KW-1185">Reference proteome</keyword>
<dbReference type="EMBL" id="CAQQ02153153">
    <property type="status" value="NOT_ANNOTATED_CDS"/>
    <property type="molecule type" value="Genomic_DNA"/>
</dbReference>
<dbReference type="AlphaFoldDB" id="T1GPY7"/>
<sequence length="104" mass="12047">MPGLFLYSHFRQNSQHNPIFGAISCGYTPKQGLNANNKNIDILVTTNITMNIILKLTFMKKMGITIITFIAKLQNILFVFNNKIRFLFDGVEVMFYQIFITKHK</sequence>
<reference evidence="2" key="1">
    <citation type="submission" date="2013-02" db="EMBL/GenBank/DDBJ databases">
        <authorList>
            <person name="Hughes D."/>
        </authorList>
    </citation>
    <scope>NUCLEOTIDE SEQUENCE</scope>
    <source>
        <strain>Durham</strain>
        <strain evidence="2">NC isolate 2 -- Noor lab</strain>
    </source>
</reference>
<evidence type="ECO:0000313" key="2">
    <source>
        <dbReference type="Proteomes" id="UP000015102"/>
    </source>
</evidence>
<evidence type="ECO:0000313" key="1">
    <source>
        <dbReference type="EnsemblMetazoa" id="MESCA005683-PA"/>
    </source>
</evidence>
<dbReference type="EnsemblMetazoa" id="MESCA005683-RA">
    <property type="protein sequence ID" value="MESCA005683-PA"/>
    <property type="gene ID" value="MESCA005683"/>
</dbReference>
<organism evidence="1 2">
    <name type="scientific">Megaselia scalaris</name>
    <name type="common">Humpbacked fly</name>
    <name type="synonym">Phora scalaris</name>
    <dbReference type="NCBI Taxonomy" id="36166"/>
    <lineage>
        <taxon>Eukaryota</taxon>
        <taxon>Metazoa</taxon>
        <taxon>Ecdysozoa</taxon>
        <taxon>Arthropoda</taxon>
        <taxon>Hexapoda</taxon>
        <taxon>Insecta</taxon>
        <taxon>Pterygota</taxon>
        <taxon>Neoptera</taxon>
        <taxon>Endopterygota</taxon>
        <taxon>Diptera</taxon>
        <taxon>Brachycera</taxon>
        <taxon>Muscomorpha</taxon>
        <taxon>Platypezoidea</taxon>
        <taxon>Phoridae</taxon>
        <taxon>Megaseliini</taxon>
        <taxon>Megaselia</taxon>
    </lineage>
</organism>
<protein>
    <submittedName>
        <fullName evidence="1">Uncharacterized protein</fullName>
    </submittedName>
</protein>
<accession>T1GPY7</accession>